<dbReference type="SUPFAM" id="SSF50249">
    <property type="entry name" value="Nucleic acid-binding proteins"/>
    <property type="match status" value="3"/>
</dbReference>
<dbReference type="InParanoid" id="E9GHU4"/>
<dbReference type="InterPro" id="IPR031657">
    <property type="entry name" value="REPA_OB_2"/>
</dbReference>
<sequence length="394" mass="45191">MEEDFDETVRSNLSDGPSVSSQEKGFPISGLHYLKTDHQNWLIKVRVTKKTGKILVNNGISDVKYFKMNLIDLWKGEIEAMAFGDECDRFFEIFEVECLDDDDSIPNAEFYFVPIKTISTMKPGSFVDVIADASFVGKVSMGLSQSTQRHYTKRKLNLIDDVSGDSIVLTVWNDLVNDLNQHDYFGDSVLRIAVRGAQIVEYKGKLELGTVSTTILKINEELKDIPGFFNIIGRRSQIAPIFEKSYESYAICKDITTFQEIKDLKTPYRPERYSVRAMISIIIKNSPFYEGCYFEGCRKKVNFNLLTNNYYCSKCDAENPEFRWCLILKFQLNDISGSQRVTCFQEGFEDLVGKVPNTVDRRLSCYATFGFHRVTNYSGRKSTTVYDFDILTFD</sequence>
<organism evidence="5 6">
    <name type="scientific">Daphnia pulex</name>
    <name type="common">Water flea</name>
    <dbReference type="NCBI Taxonomy" id="6669"/>
    <lineage>
        <taxon>Eukaryota</taxon>
        <taxon>Metazoa</taxon>
        <taxon>Ecdysozoa</taxon>
        <taxon>Arthropoda</taxon>
        <taxon>Crustacea</taxon>
        <taxon>Branchiopoda</taxon>
        <taxon>Diplostraca</taxon>
        <taxon>Cladocera</taxon>
        <taxon>Anomopoda</taxon>
        <taxon>Daphniidae</taxon>
        <taxon>Daphnia</taxon>
    </lineage>
</organism>
<feature type="domain" description="Replication protein A OB" evidence="4">
    <location>
        <begin position="115"/>
        <end position="219"/>
    </location>
</feature>
<evidence type="ECO:0000259" key="4">
    <source>
        <dbReference type="Pfam" id="PF16900"/>
    </source>
</evidence>
<dbReference type="KEGG" id="dpx:DAPPUDRAFT_318086"/>
<dbReference type="Pfam" id="PF08646">
    <property type="entry name" value="Rep_fac-A_C"/>
    <property type="match status" value="1"/>
</dbReference>
<protein>
    <recommendedName>
        <fullName evidence="7">Replication factor A C-terminal domain-containing protein</fullName>
    </recommendedName>
</protein>
<reference evidence="5 6" key="1">
    <citation type="journal article" date="2011" name="Science">
        <title>The ecoresponsive genome of Daphnia pulex.</title>
        <authorList>
            <person name="Colbourne J.K."/>
            <person name="Pfrender M.E."/>
            <person name="Gilbert D."/>
            <person name="Thomas W.K."/>
            <person name="Tucker A."/>
            <person name="Oakley T.H."/>
            <person name="Tokishita S."/>
            <person name="Aerts A."/>
            <person name="Arnold G.J."/>
            <person name="Basu M.K."/>
            <person name="Bauer D.J."/>
            <person name="Caceres C.E."/>
            <person name="Carmel L."/>
            <person name="Casola C."/>
            <person name="Choi J.H."/>
            <person name="Detter J.C."/>
            <person name="Dong Q."/>
            <person name="Dusheyko S."/>
            <person name="Eads B.D."/>
            <person name="Frohlich T."/>
            <person name="Geiler-Samerotte K.A."/>
            <person name="Gerlach D."/>
            <person name="Hatcher P."/>
            <person name="Jogdeo S."/>
            <person name="Krijgsveld J."/>
            <person name="Kriventseva E.V."/>
            <person name="Kultz D."/>
            <person name="Laforsch C."/>
            <person name="Lindquist E."/>
            <person name="Lopez J."/>
            <person name="Manak J.R."/>
            <person name="Muller J."/>
            <person name="Pangilinan J."/>
            <person name="Patwardhan R.P."/>
            <person name="Pitluck S."/>
            <person name="Pritham E.J."/>
            <person name="Rechtsteiner A."/>
            <person name="Rho M."/>
            <person name="Rogozin I.B."/>
            <person name="Sakarya O."/>
            <person name="Salamov A."/>
            <person name="Schaack S."/>
            <person name="Shapiro H."/>
            <person name="Shiga Y."/>
            <person name="Skalitzky C."/>
            <person name="Smith Z."/>
            <person name="Souvorov A."/>
            <person name="Sung W."/>
            <person name="Tang Z."/>
            <person name="Tsuchiya D."/>
            <person name="Tu H."/>
            <person name="Vos H."/>
            <person name="Wang M."/>
            <person name="Wolf Y.I."/>
            <person name="Yamagata H."/>
            <person name="Yamada T."/>
            <person name="Ye Y."/>
            <person name="Shaw J.R."/>
            <person name="Andrews J."/>
            <person name="Crease T.J."/>
            <person name="Tang H."/>
            <person name="Lucas S.M."/>
            <person name="Robertson H.M."/>
            <person name="Bork P."/>
            <person name="Koonin E.V."/>
            <person name="Zdobnov E.M."/>
            <person name="Grigoriev I.V."/>
            <person name="Lynch M."/>
            <person name="Boore J.L."/>
        </authorList>
    </citation>
    <scope>NUCLEOTIDE SEQUENCE [LARGE SCALE GENOMIC DNA]</scope>
</reference>
<dbReference type="Gene3D" id="2.40.50.140">
    <property type="entry name" value="Nucleic acid-binding proteins"/>
    <property type="match status" value="3"/>
</dbReference>
<evidence type="ECO:0008006" key="7">
    <source>
        <dbReference type="Google" id="ProtNLM"/>
    </source>
</evidence>
<evidence type="ECO:0000256" key="1">
    <source>
        <dbReference type="ARBA" id="ARBA00023125"/>
    </source>
</evidence>
<dbReference type="eggNOG" id="KOG0851">
    <property type="taxonomic scope" value="Eukaryota"/>
</dbReference>
<dbReference type="AlphaFoldDB" id="E9GHU4"/>
<name>E9GHU4_DAPPU</name>
<dbReference type="GO" id="GO:0007004">
    <property type="term" value="P:telomere maintenance via telomerase"/>
    <property type="evidence" value="ECO:0000318"/>
    <property type="project" value="GO_Central"/>
</dbReference>
<dbReference type="InterPro" id="IPR013955">
    <property type="entry name" value="Rep_factor-A_C"/>
</dbReference>
<feature type="region of interest" description="Disordered" evidence="2">
    <location>
        <begin position="1"/>
        <end position="23"/>
    </location>
</feature>
<dbReference type="PhylomeDB" id="E9GHU4"/>
<dbReference type="InterPro" id="IPR012340">
    <property type="entry name" value="NA-bd_OB-fold"/>
</dbReference>
<keyword evidence="6" id="KW-1185">Reference proteome</keyword>
<dbReference type="Proteomes" id="UP000000305">
    <property type="component" value="Unassembled WGS sequence"/>
</dbReference>
<evidence type="ECO:0000313" key="5">
    <source>
        <dbReference type="EMBL" id="EFX80989.1"/>
    </source>
</evidence>
<dbReference type="GO" id="GO:0051321">
    <property type="term" value="P:meiotic cell cycle"/>
    <property type="evidence" value="ECO:0000318"/>
    <property type="project" value="GO_Central"/>
</dbReference>
<dbReference type="GO" id="GO:0003684">
    <property type="term" value="F:damaged DNA binding"/>
    <property type="evidence" value="ECO:0000318"/>
    <property type="project" value="GO_Central"/>
</dbReference>
<feature type="compositionally biased region" description="Polar residues" evidence="2">
    <location>
        <begin position="10"/>
        <end position="23"/>
    </location>
</feature>
<evidence type="ECO:0000259" key="3">
    <source>
        <dbReference type="Pfam" id="PF08646"/>
    </source>
</evidence>
<dbReference type="GO" id="GO:0005662">
    <property type="term" value="C:DNA replication factor A complex"/>
    <property type="evidence" value="ECO:0000318"/>
    <property type="project" value="GO_Central"/>
</dbReference>
<dbReference type="GO" id="GO:0006260">
    <property type="term" value="P:DNA replication"/>
    <property type="evidence" value="ECO:0000318"/>
    <property type="project" value="GO_Central"/>
</dbReference>
<evidence type="ECO:0000256" key="2">
    <source>
        <dbReference type="SAM" id="MobiDB-lite"/>
    </source>
</evidence>
<dbReference type="STRING" id="6669.E9GHU4"/>
<dbReference type="GO" id="GO:0000724">
    <property type="term" value="P:double-strand break repair via homologous recombination"/>
    <property type="evidence" value="ECO:0000318"/>
    <property type="project" value="GO_Central"/>
</dbReference>
<keyword evidence="1" id="KW-0238">DNA-binding</keyword>
<dbReference type="Pfam" id="PF16900">
    <property type="entry name" value="REPA_OB_2"/>
    <property type="match status" value="1"/>
</dbReference>
<proteinExistence type="predicted"/>
<evidence type="ECO:0000313" key="6">
    <source>
        <dbReference type="Proteomes" id="UP000000305"/>
    </source>
</evidence>
<dbReference type="HOGENOM" id="CLU_700696_0_0_1"/>
<dbReference type="GO" id="GO:0006289">
    <property type="term" value="P:nucleotide-excision repair"/>
    <property type="evidence" value="ECO:0000318"/>
    <property type="project" value="GO_Central"/>
</dbReference>
<dbReference type="FunCoup" id="E9GHU4">
    <property type="interactions" value="2280"/>
</dbReference>
<dbReference type="GO" id="GO:0043047">
    <property type="term" value="F:single-stranded telomeric DNA binding"/>
    <property type="evidence" value="ECO:0000318"/>
    <property type="project" value="GO_Central"/>
</dbReference>
<dbReference type="EMBL" id="GL732545">
    <property type="protein sequence ID" value="EFX80989.1"/>
    <property type="molecule type" value="Genomic_DNA"/>
</dbReference>
<accession>E9GHU4</accession>
<feature type="domain" description="Replication factor A C-terminal" evidence="3">
    <location>
        <begin position="273"/>
        <end position="359"/>
    </location>
</feature>
<gene>
    <name evidence="5" type="ORF">DAPPUDRAFT_318086</name>
</gene>
<dbReference type="OrthoDB" id="1751331at2759"/>